<comment type="cofactor">
    <cofactor evidence="11">
        <name>Mg(2+)</name>
        <dbReference type="ChEBI" id="CHEBI:18420"/>
    </cofactor>
    <cofactor evidence="11">
        <name>Mn(2+)</name>
        <dbReference type="ChEBI" id="CHEBI:29035"/>
    </cofactor>
    <text evidence="11">Magnesium. Can also use manganese.</text>
</comment>
<dbReference type="Pfam" id="PF02424">
    <property type="entry name" value="ApbE"/>
    <property type="match status" value="1"/>
</dbReference>
<evidence type="ECO:0000256" key="1">
    <source>
        <dbReference type="ARBA" id="ARBA00011955"/>
    </source>
</evidence>
<name>A0A6L8TG62_9FIRM</name>
<evidence type="ECO:0000256" key="8">
    <source>
        <dbReference type="ARBA" id="ARBA00031306"/>
    </source>
</evidence>
<evidence type="ECO:0000256" key="11">
    <source>
        <dbReference type="PIRSR" id="PIRSR006268-2"/>
    </source>
</evidence>
<dbReference type="AlphaFoldDB" id="A0A6L8TG62"/>
<comment type="catalytic activity">
    <reaction evidence="9 10">
        <text>L-threonyl-[protein] + FAD = FMN-L-threonyl-[protein] + AMP + H(+)</text>
        <dbReference type="Rhea" id="RHEA:36847"/>
        <dbReference type="Rhea" id="RHEA-COMP:11060"/>
        <dbReference type="Rhea" id="RHEA-COMP:11061"/>
        <dbReference type="ChEBI" id="CHEBI:15378"/>
        <dbReference type="ChEBI" id="CHEBI:30013"/>
        <dbReference type="ChEBI" id="CHEBI:57692"/>
        <dbReference type="ChEBI" id="CHEBI:74257"/>
        <dbReference type="ChEBI" id="CHEBI:456215"/>
        <dbReference type="EC" id="2.7.1.180"/>
    </reaction>
</comment>
<comment type="similarity">
    <text evidence="10">Belongs to the ApbE family.</text>
</comment>
<evidence type="ECO:0000256" key="10">
    <source>
        <dbReference type="PIRNR" id="PIRNR006268"/>
    </source>
</evidence>
<dbReference type="PIRSF" id="PIRSF006268">
    <property type="entry name" value="ApbE"/>
    <property type="match status" value="1"/>
</dbReference>
<dbReference type="RefSeq" id="WP_161209888.1">
    <property type="nucleotide sequence ID" value="NZ_WWVT01000027.1"/>
</dbReference>
<evidence type="ECO:0000256" key="4">
    <source>
        <dbReference type="ARBA" id="ARBA00022679"/>
    </source>
</evidence>
<evidence type="ECO:0000256" key="5">
    <source>
        <dbReference type="ARBA" id="ARBA00022723"/>
    </source>
</evidence>
<feature type="binding site" evidence="11">
    <location>
        <position position="331"/>
    </location>
    <ligand>
        <name>Mg(2+)</name>
        <dbReference type="ChEBI" id="CHEBI:18420"/>
    </ligand>
</feature>
<evidence type="ECO:0000313" key="14">
    <source>
        <dbReference type="EMBL" id="MZL63183.1"/>
    </source>
</evidence>
<evidence type="ECO:0000256" key="6">
    <source>
        <dbReference type="ARBA" id="ARBA00022827"/>
    </source>
</evidence>
<dbReference type="SUPFAM" id="SSF143631">
    <property type="entry name" value="ApbE-like"/>
    <property type="match status" value="1"/>
</dbReference>
<keyword evidence="3 10" id="KW-0285">Flavoprotein</keyword>
<evidence type="ECO:0000313" key="15">
    <source>
        <dbReference type="Proteomes" id="UP000473323"/>
    </source>
</evidence>
<evidence type="ECO:0000256" key="3">
    <source>
        <dbReference type="ARBA" id="ARBA00022630"/>
    </source>
</evidence>
<keyword evidence="13" id="KW-0472">Membrane</keyword>
<protein>
    <recommendedName>
        <fullName evidence="2 10">FAD:protein FMN transferase</fullName>
        <ecNumber evidence="1 10">2.7.1.180</ecNumber>
    </recommendedName>
    <alternativeName>
        <fullName evidence="8 10">Flavin transferase</fullName>
    </alternativeName>
</protein>
<dbReference type="GO" id="GO:0046872">
    <property type="term" value="F:metal ion binding"/>
    <property type="evidence" value="ECO:0007669"/>
    <property type="project" value="UniProtKB-UniRule"/>
</dbReference>
<accession>A0A6L8TG62</accession>
<keyword evidence="4 10" id="KW-0808">Transferase</keyword>
<gene>
    <name evidence="14" type="ORF">GT694_14250</name>
</gene>
<feature type="compositionally biased region" description="Basic and acidic residues" evidence="12">
    <location>
        <begin position="106"/>
        <end position="115"/>
    </location>
</feature>
<keyword evidence="13" id="KW-0812">Transmembrane</keyword>
<keyword evidence="6 10" id="KW-0274">FAD</keyword>
<dbReference type="GO" id="GO:0016740">
    <property type="term" value="F:transferase activity"/>
    <property type="evidence" value="ECO:0007669"/>
    <property type="project" value="UniProtKB-UniRule"/>
</dbReference>
<evidence type="ECO:0000256" key="12">
    <source>
        <dbReference type="SAM" id="MobiDB-lite"/>
    </source>
</evidence>
<proteinExistence type="inferred from homology"/>
<dbReference type="PANTHER" id="PTHR30040:SF2">
    <property type="entry name" value="FAD:PROTEIN FMN TRANSFERASE"/>
    <property type="match status" value="1"/>
</dbReference>
<dbReference type="PANTHER" id="PTHR30040">
    <property type="entry name" value="THIAMINE BIOSYNTHESIS LIPOPROTEIN APBE"/>
    <property type="match status" value="1"/>
</dbReference>
<dbReference type="EMBL" id="WWVT01000027">
    <property type="protein sequence ID" value="MZL63183.1"/>
    <property type="molecule type" value="Genomic_DNA"/>
</dbReference>
<evidence type="ECO:0000256" key="2">
    <source>
        <dbReference type="ARBA" id="ARBA00016337"/>
    </source>
</evidence>
<feature type="transmembrane region" description="Helical" evidence="13">
    <location>
        <begin position="17"/>
        <end position="35"/>
    </location>
</feature>
<keyword evidence="5 10" id="KW-0479">Metal-binding</keyword>
<feature type="region of interest" description="Disordered" evidence="12">
    <location>
        <begin position="106"/>
        <end position="125"/>
    </location>
</feature>
<dbReference type="InterPro" id="IPR024932">
    <property type="entry name" value="ApbE"/>
</dbReference>
<reference evidence="14 15" key="1">
    <citation type="journal article" date="2019" name="Nat. Med.">
        <title>A library of human gut bacterial isolates paired with longitudinal multiomics data enables mechanistic microbiome research.</title>
        <authorList>
            <person name="Poyet M."/>
            <person name="Groussin M."/>
            <person name="Gibbons S.M."/>
            <person name="Avila-Pacheco J."/>
            <person name="Jiang X."/>
            <person name="Kearney S.M."/>
            <person name="Perrotta A.R."/>
            <person name="Berdy B."/>
            <person name="Zhao S."/>
            <person name="Lieberman T.D."/>
            <person name="Swanson P.K."/>
            <person name="Smith M."/>
            <person name="Roesemann S."/>
            <person name="Alexander J.E."/>
            <person name="Rich S.A."/>
            <person name="Livny J."/>
            <person name="Vlamakis H."/>
            <person name="Clish C."/>
            <person name="Bullock K."/>
            <person name="Deik A."/>
            <person name="Scott J."/>
            <person name="Pierce K.A."/>
            <person name="Xavier R.J."/>
            <person name="Alm E.J."/>
        </authorList>
    </citation>
    <scope>NUCLEOTIDE SEQUENCE [LARGE SCALE GENOMIC DNA]</scope>
    <source>
        <strain evidence="14 15">BIOML-A4</strain>
    </source>
</reference>
<evidence type="ECO:0000256" key="9">
    <source>
        <dbReference type="ARBA" id="ARBA00048540"/>
    </source>
</evidence>
<evidence type="ECO:0000256" key="7">
    <source>
        <dbReference type="ARBA" id="ARBA00022842"/>
    </source>
</evidence>
<sequence length="378" mass="41540">MLTYFFHSKRSRSHSRFFYLILCTVLVCPMLLFTGCENITDADTSTTGNEPISISSIKLNTAVQITIYDSQDKALLDDCLALCDKYELIFSRTNEKSELYKLNHRKDTSDKDTNTDRQTTPYPVSGTADTWHISEDLAALLSEGLDITRESDGAFDIAIAPLTSLWDFTAEDPKVPDDAAIQKALPLCSSDGVTIDGQDITLPSDDIQFDVGAIAKGYIADRMKDLLVKKGVKSAIINLGGNVLCIGSKPDGTPFKVGIQKPFADRNETEAVMDITGKSVVSSGIYERCFKQNGKLYHHILNPKTGYPYDNSLISVTIISDQSVDGDALSTTCFALGLEDGLKFAEKKGVQAVLITEDYELHYTDGFQDEINVTDVES</sequence>
<dbReference type="Gene3D" id="3.10.520.10">
    <property type="entry name" value="ApbE-like domains"/>
    <property type="match status" value="1"/>
</dbReference>
<dbReference type="Proteomes" id="UP000473323">
    <property type="component" value="Unassembled WGS sequence"/>
</dbReference>
<keyword evidence="7 10" id="KW-0460">Magnesium</keyword>
<comment type="caution">
    <text evidence="14">The sequence shown here is derived from an EMBL/GenBank/DDBJ whole genome shotgun (WGS) entry which is preliminary data.</text>
</comment>
<feature type="binding site" evidence="11">
    <location>
        <position position="213"/>
    </location>
    <ligand>
        <name>Mg(2+)</name>
        <dbReference type="ChEBI" id="CHEBI:18420"/>
    </ligand>
</feature>
<dbReference type="EC" id="2.7.1.180" evidence="1 10"/>
<organism evidence="14 15">
    <name type="scientific">Blautia massiliensis</name>
    <name type="common">ex Durand et al. 2017</name>
    <dbReference type="NCBI Taxonomy" id="1737424"/>
    <lineage>
        <taxon>Bacteria</taxon>
        <taxon>Bacillati</taxon>
        <taxon>Bacillota</taxon>
        <taxon>Clostridia</taxon>
        <taxon>Lachnospirales</taxon>
        <taxon>Lachnospiraceae</taxon>
        <taxon>Blautia</taxon>
    </lineage>
</organism>
<dbReference type="InterPro" id="IPR003374">
    <property type="entry name" value="ApbE-like_sf"/>
</dbReference>
<keyword evidence="13" id="KW-1133">Transmembrane helix</keyword>
<evidence type="ECO:0000256" key="13">
    <source>
        <dbReference type="SAM" id="Phobius"/>
    </source>
</evidence>
<feature type="binding site" evidence="11">
    <location>
        <position position="327"/>
    </location>
    <ligand>
        <name>Mg(2+)</name>
        <dbReference type="ChEBI" id="CHEBI:18420"/>
    </ligand>
</feature>